<accession>A0A7K1U196</accession>
<feature type="transmembrane region" description="Helical" evidence="5">
    <location>
        <begin position="59"/>
        <end position="81"/>
    </location>
</feature>
<evidence type="ECO:0000256" key="4">
    <source>
        <dbReference type="ARBA" id="ARBA00023136"/>
    </source>
</evidence>
<protein>
    <submittedName>
        <fullName evidence="6">DUF4870 domain-containing protein</fullName>
    </submittedName>
</protein>
<feature type="transmembrane region" description="Helical" evidence="5">
    <location>
        <begin position="101"/>
        <end position="124"/>
    </location>
</feature>
<feature type="transmembrane region" description="Helical" evidence="5">
    <location>
        <begin position="12"/>
        <end position="39"/>
    </location>
</feature>
<evidence type="ECO:0000313" key="6">
    <source>
        <dbReference type="EMBL" id="MVT08070.1"/>
    </source>
</evidence>
<proteinExistence type="predicted"/>
<keyword evidence="4 5" id="KW-0472">Membrane</keyword>
<keyword evidence="7" id="KW-1185">Reference proteome</keyword>
<dbReference type="Proteomes" id="UP000461730">
    <property type="component" value="Unassembled WGS sequence"/>
</dbReference>
<evidence type="ECO:0000313" key="7">
    <source>
        <dbReference type="Proteomes" id="UP000461730"/>
    </source>
</evidence>
<comment type="caution">
    <text evidence="6">The sequence shown here is derived from an EMBL/GenBank/DDBJ whole genome shotgun (WGS) entry which is preliminary data.</text>
</comment>
<keyword evidence="3 5" id="KW-1133">Transmembrane helix</keyword>
<dbReference type="AlphaFoldDB" id="A0A7K1U196"/>
<gene>
    <name evidence="6" type="ORF">GO493_07335</name>
</gene>
<dbReference type="InterPro" id="IPR019109">
    <property type="entry name" value="MamF_MmsF"/>
</dbReference>
<dbReference type="Pfam" id="PF09685">
    <property type="entry name" value="MamF_MmsF"/>
    <property type="match status" value="1"/>
</dbReference>
<evidence type="ECO:0000256" key="5">
    <source>
        <dbReference type="SAM" id="Phobius"/>
    </source>
</evidence>
<evidence type="ECO:0000256" key="3">
    <source>
        <dbReference type="ARBA" id="ARBA00022989"/>
    </source>
</evidence>
<dbReference type="RefSeq" id="WP_157305487.1">
    <property type="nucleotide sequence ID" value="NZ_WRXN01000002.1"/>
</dbReference>
<keyword evidence="2 5" id="KW-0812">Transmembrane</keyword>
<organism evidence="6 7">
    <name type="scientific">Chitinophaga tropicalis</name>
    <dbReference type="NCBI Taxonomy" id="2683588"/>
    <lineage>
        <taxon>Bacteria</taxon>
        <taxon>Pseudomonadati</taxon>
        <taxon>Bacteroidota</taxon>
        <taxon>Chitinophagia</taxon>
        <taxon>Chitinophagales</taxon>
        <taxon>Chitinophagaceae</taxon>
        <taxon>Chitinophaga</taxon>
    </lineage>
</organism>
<comment type="subcellular location">
    <subcellularLocation>
        <location evidence="1">Membrane</location>
        <topology evidence="1">Multi-pass membrane protein</topology>
    </subcellularLocation>
</comment>
<sequence>MQQKDERTWGVLMHLSGLIGMAVIPPVGNIIGALVCWLIKRNESSLLDDQGKEALNFQITLSIARVALNFLLFITAGQWFYGNNRFIMDMDDFSFPSFSFFSIFTTGRAIIWLLNIIFSVIAAVRANEGRSYKYPISLRLVK</sequence>
<evidence type="ECO:0000256" key="2">
    <source>
        <dbReference type="ARBA" id="ARBA00022692"/>
    </source>
</evidence>
<reference evidence="6 7" key="1">
    <citation type="submission" date="2019-12" db="EMBL/GenBank/DDBJ databases">
        <title>Chitinophaga sp. strain ysch24 (GDMCC 1.1355), whole genome shotgun sequence.</title>
        <authorList>
            <person name="Zhang X."/>
        </authorList>
    </citation>
    <scope>NUCLEOTIDE SEQUENCE [LARGE SCALE GENOMIC DNA]</scope>
    <source>
        <strain evidence="7">ysch24</strain>
    </source>
</reference>
<evidence type="ECO:0000256" key="1">
    <source>
        <dbReference type="ARBA" id="ARBA00004141"/>
    </source>
</evidence>
<name>A0A7K1U196_9BACT</name>
<dbReference type="EMBL" id="WRXN01000002">
    <property type="protein sequence ID" value="MVT08070.1"/>
    <property type="molecule type" value="Genomic_DNA"/>
</dbReference>